<feature type="transmembrane region" description="Helical" evidence="1">
    <location>
        <begin position="129"/>
        <end position="150"/>
    </location>
</feature>
<evidence type="ECO:0000313" key="2">
    <source>
        <dbReference type="EMBL" id="SVE43115.1"/>
    </source>
</evidence>
<keyword evidence="1" id="KW-0472">Membrane</keyword>
<feature type="transmembrane region" description="Helical" evidence="1">
    <location>
        <begin position="181"/>
        <end position="201"/>
    </location>
</feature>
<feature type="transmembrane region" description="Helical" evidence="1">
    <location>
        <begin position="157"/>
        <end position="175"/>
    </location>
</feature>
<keyword evidence="1" id="KW-1133">Transmembrane helix</keyword>
<dbReference type="EMBL" id="UINC01216818">
    <property type="protein sequence ID" value="SVE43115.1"/>
    <property type="molecule type" value="Genomic_DNA"/>
</dbReference>
<organism evidence="2">
    <name type="scientific">marine metagenome</name>
    <dbReference type="NCBI Taxonomy" id="408172"/>
    <lineage>
        <taxon>unclassified sequences</taxon>
        <taxon>metagenomes</taxon>
        <taxon>ecological metagenomes</taxon>
    </lineage>
</organism>
<evidence type="ECO:0000256" key="1">
    <source>
        <dbReference type="SAM" id="Phobius"/>
    </source>
</evidence>
<name>A0A383DFT1_9ZZZZ</name>
<dbReference type="AlphaFoldDB" id="A0A383DFT1"/>
<reference evidence="2" key="1">
    <citation type="submission" date="2018-05" db="EMBL/GenBank/DDBJ databases">
        <authorList>
            <person name="Lanie J.A."/>
            <person name="Ng W.-L."/>
            <person name="Kazmierczak K.M."/>
            <person name="Andrzejewski T.M."/>
            <person name="Davidsen T.M."/>
            <person name="Wayne K.J."/>
            <person name="Tettelin H."/>
            <person name="Glass J.I."/>
            <person name="Rusch D."/>
            <person name="Podicherti R."/>
            <person name="Tsui H.-C.T."/>
            <person name="Winkler M.E."/>
        </authorList>
    </citation>
    <scope>NUCLEOTIDE SEQUENCE</scope>
</reference>
<evidence type="ECO:0008006" key="3">
    <source>
        <dbReference type="Google" id="ProtNLM"/>
    </source>
</evidence>
<sequence>MNSKVIGIMLILGPILTMGIWISGLVPDTANISPSEAMTTILADKNQVEIGSMLQIFGVILMFTGLYFLARSLKSDNVVSNQLAEIGGLLLLLIVPIWVVFMGSWLSAIDAAEKFGNDVGSTILAPSTMFEMGGMLLIVGILLLGISLTILKKYKGVIGALFIIASVCAFIDVIIDIEALAIIGWMGMFLTTLIIGILTTLQKENQPEA</sequence>
<protein>
    <recommendedName>
        <fullName evidence="3">DUF4386 domain-containing protein</fullName>
    </recommendedName>
</protein>
<feature type="transmembrane region" description="Helical" evidence="1">
    <location>
        <begin position="89"/>
        <end position="109"/>
    </location>
</feature>
<feature type="transmembrane region" description="Helical" evidence="1">
    <location>
        <begin position="7"/>
        <end position="26"/>
    </location>
</feature>
<keyword evidence="1" id="KW-0812">Transmembrane</keyword>
<gene>
    <name evidence="2" type="ORF">METZ01_LOCUS495969</name>
</gene>
<accession>A0A383DFT1</accession>
<feature type="transmembrane region" description="Helical" evidence="1">
    <location>
        <begin position="50"/>
        <end position="69"/>
    </location>
</feature>
<proteinExistence type="predicted"/>